<keyword evidence="3" id="KW-0378">Hydrolase</keyword>
<dbReference type="InterPro" id="IPR036412">
    <property type="entry name" value="HAD-like_sf"/>
</dbReference>
<dbReference type="EMBL" id="JAPXFL010000001">
    <property type="protein sequence ID" value="KAK9511499.1"/>
    <property type="molecule type" value="Genomic_DNA"/>
</dbReference>
<dbReference type="Gene3D" id="3.40.50.1000">
    <property type="entry name" value="HAD superfamily/HAD-like"/>
    <property type="match status" value="1"/>
</dbReference>
<name>A0AAW1DMG4_9HEMI</name>
<evidence type="ECO:0008006" key="7">
    <source>
        <dbReference type="Google" id="ProtNLM"/>
    </source>
</evidence>
<evidence type="ECO:0000256" key="1">
    <source>
        <dbReference type="ARBA" id="ARBA00009589"/>
    </source>
</evidence>
<dbReference type="GO" id="GO:0046872">
    <property type="term" value="F:metal ion binding"/>
    <property type="evidence" value="ECO:0007669"/>
    <property type="project" value="UniProtKB-KW"/>
</dbReference>
<comment type="caution">
    <text evidence="5">The sequence shown here is derived from an EMBL/GenBank/DDBJ whole genome shotgun (WGS) entry which is preliminary data.</text>
</comment>
<dbReference type="InterPro" id="IPR023214">
    <property type="entry name" value="HAD_sf"/>
</dbReference>
<evidence type="ECO:0000256" key="4">
    <source>
        <dbReference type="ARBA" id="ARBA00022842"/>
    </source>
</evidence>
<accession>A0AAW1DMG4</accession>
<dbReference type="PANTHER" id="PTHR12103:SF38">
    <property type="entry name" value="5'-NUCLEOTIDASE DOMAIN-CONTAINING PROTEIN 1"/>
    <property type="match status" value="1"/>
</dbReference>
<keyword evidence="2" id="KW-0479">Metal-binding</keyword>
<reference evidence="5 6" key="1">
    <citation type="submission" date="2022-12" db="EMBL/GenBank/DDBJ databases">
        <title>Chromosome-level genome assembly of true bugs.</title>
        <authorList>
            <person name="Ma L."/>
            <person name="Li H."/>
        </authorList>
    </citation>
    <scope>NUCLEOTIDE SEQUENCE [LARGE SCALE GENOMIC DNA]</scope>
    <source>
        <strain evidence="5">Lab_2022b</strain>
    </source>
</reference>
<keyword evidence="6" id="KW-1185">Reference proteome</keyword>
<comment type="similarity">
    <text evidence="1">Belongs to the 5'(3')-deoxyribonucleotidase family.</text>
</comment>
<evidence type="ECO:0000256" key="3">
    <source>
        <dbReference type="ARBA" id="ARBA00022801"/>
    </source>
</evidence>
<evidence type="ECO:0000313" key="6">
    <source>
        <dbReference type="Proteomes" id="UP001461498"/>
    </source>
</evidence>
<gene>
    <name evidence="5" type="ORF">O3M35_000141</name>
</gene>
<proteinExistence type="inferred from homology"/>
<keyword evidence="4" id="KW-0460">Magnesium</keyword>
<dbReference type="PANTHER" id="PTHR12103">
    <property type="entry name" value="5'-NUCLEOTIDASE DOMAIN-CONTAINING"/>
    <property type="match status" value="1"/>
</dbReference>
<dbReference type="AlphaFoldDB" id="A0AAW1DMG4"/>
<dbReference type="Pfam" id="PF05761">
    <property type="entry name" value="5_nucleotid"/>
    <property type="match status" value="1"/>
</dbReference>
<dbReference type="InterPro" id="IPR008380">
    <property type="entry name" value="HAD-SF_hydro_IG_5-nucl"/>
</dbReference>
<dbReference type="GO" id="GO:0008253">
    <property type="term" value="F:5'-nucleotidase activity"/>
    <property type="evidence" value="ECO:0007669"/>
    <property type="project" value="TreeGrafter"/>
</dbReference>
<dbReference type="SUPFAM" id="SSF56784">
    <property type="entry name" value="HAD-like"/>
    <property type="match status" value="1"/>
</dbReference>
<dbReference type="Proteomes" id="UP001461498">
    <property type="component" value="Unassembled WGS sequence"/>
</dbReference>
<organism evidence="5 6">
    <name type="scientific">Rhynocoris fuscipes</name>
    <dbReference type="NCBI Taxonomy" id="488301"/>
    <lineage>
        <taxon>Eukaryota</taxon>
        <taxon>Metazoa</taxon>
        <taxon>Ecdysozoa</taxon>
        <taxon>Arthropoda</taxon>
        <taxon>Hexapoda</taxon>
        <taxon>Insecta</taxon>
        <taxon>Pterygota</taxon>
        <taxon>Neoptera</taxon>
        <taxon>Paraneoptera</taxon>
        <taxon>Hemiptera</taxon>
        <taxon>Heteroptera</taxon>
        <taxon>Panheteroptera</taxon>
        <taxon>Cimicomorpha</taxon>
        <taxon>Reduviidae</taxon>
        <taxon>Harpactorinae</taxon>
        <taxon>Harpactorini</taxon>
        <taxon>Rhynocoris</taxon>
    </lineage>
</organism>
<sequence length="406" mass="47009">MCSESDRNSFRFTDYDVIGFDFDNTIAEYKLTNLFHIHHSFLINYLIEHKGYDGISTELSSEYIDIIRKGLFIDIERGNILSICDNGKIIQASHGTRKLETNEIISTYGLEMHWYATDQFLNDKLITVNSDVIYSFNDFTDISALPVYTKAIDFVDQTKLYSYRTVWSHLLEAIQNMYKPDSNFIITVGSNLNDYINKCDEELMQWLVNLNRKCKLIIITSAQPETFKPVVNHCLGNIWKTLFHTIIDKANKPKFFIERNSFIDSKTNEKLLLNTSAGYYSCGNWYEFYEKFSEELGRPAKCLYIGDNVLHDIYGPSATYGGHSLDTVAIAEECLAEGIFPGQHAHGQYIRSDFWGSYFWHPNGTRTVMGDIIMRNSKLCVPSLKYFIDKPLNHQYTPFWISKPHL</sequence>
<evidence type="ECO:0000313" key="5">
    <source>
        <dbReference type="EMBL" id="KAK9511499.1"/>
    </source>
</evidence>
<evidence type="ECO:0000256" key="2">
    <source>
        <dbReference type="ARBA" id="ARBA00022723"/>
    </source>
</evidence>
<protein>
    <recommendedName>
        <fullName evidence="7">5'-nucleotidase domain-containing protein 1</fullName>
    </recommendedName>
</protein>